<sequence>MKKVSVLTVLFLVAFIGAIFSQHNFALNLGYDHMQAHTGFLGVEYRVDHNLQRHTSHGPFTVGIGTYLYGENGKFSPAPEIHLNKTWKHFIINEISVSTKNIKPSVGITFFNLTRLQFGYSFPIQQSDLRGFSVGIHVLIGRSPFYDEIRVF</sequence>
<evidence type="ECO:0000313" key="1">
    <source>
        <dbReference type="EMBL" id="MPN08085.1"/>
    </source>
</evidence>
<evidence type="ECO:0008006" key="2">
    <source>
        <dbReference type="Google" id="ProtNLM"/>
    </source>
</evidence>
<comment type="caution">
    <text evidence="1">The sequence shown here is derived from an EMBL/GenBank/DDBJ whole genome shotgun (WGS) entry which is preliminary data.</text>
</comment>
<organism evidence="1">
    <name type="scientific">bioreactor metagenome</name>
    <dbReference type="NCBI Taxonomy" id="1076179"/>
    <lineage>
        <taxon>unclassified sequences</taxon>
        <taxon>metagenomes</taxon>
        <taxon>ecological metagenomes</taxon>
    </lineage>
</organism>
<dbReference type="EMBL" id="VSSQ01054102">
    <property type="protein sequence ID" value="MPN08085.1"/>
    <property type="molecule type" value="Genomic_DNA"/>
</dbReference>
<protein>
    <recommendedName>
        <fullName evidence="2">Outer membrane protein beta-barrel domain-containing protein</fullName>
    </recommendedName>
</protein>
<gene>
    <name evidence="1" type="ORF">SDC9_155362</name>
</gene>
<accession>A0A645F1B1</accession>
<dbReference type="AlphaFoldDB" id="A0A645F1B1"/>
<reference evidence="1" key="1">
    <citation type="submission" date="2019-08" db="EMBL/GenBank/DDBJ databases">
        <authorList>
            <person name="Kucharzyk K."/>
            <person name="Murdoch R.W."/>
            <person name="Higgins S."/>
            <person name="Loffler F."/>
        </authorList>
    </citation>
    <scope>NUCLEOTIDE SEQUENCE</scope>
</reference>
<proteinExistence type="predicted"/>
<name>A0A645F1B1_9ZZZZ</name>